<organism evidence="2 3">
    <name type="scientific">Micromonospora sagamiensis</name>
    <dbReference type="NCBI Taxonomy" id="47875"/>
    <lineage>
        <taxon>Bacteria</taxon>
        <taxon>Bacillati</taxon>
        <taxon>Actinomycetota</taxon>
        <taxon>Actinomycetes</taxon>
        <taxon>Micromonosporales</taxon>
        <taxon>Micromonosporaceae</taxon>
        <taxon>Micromonospora</taxon>
    </lineage>
</organism>
<proteinExistence type="predicted"/>
<accession>A0A562WI22</accession>
<dbReference type="EMBL" id="VLLP01000001">
    <property type="protein sequence ID" value="TWJ29959.1"/>
    <property type="molecule type" value="Genomic_DNA"/>
</dbReference>
<gene>
    <name evidence="2" type="ORF">JD81_03491</name>
</gene>
<reference evidence="2 3" key="1">
    <citation type="submission" date="2019-07" db="EMBL/GenBank/DDBJ databases">
        <title>R&amp;d 2014.</title>
        <authorList>
            <person name="Klenk H.-P."/>
        </authorList>
    </citation>
    <scope>NUCLEOTIDE SEQUENCE [LARGE SCALE GENOMIC DNA]</scope>
    <source>
        <strain evidence="2 3">DSM 43912</strain>
    </source>
</reference>
<evidence type="ECO:0000313" key="2">
    <source>
        <dbReference type="EMBL" id="TWJ29959.1"/>
    </source>
</evidence>
<protein>
    <submittedName>
        <fullName evidence="2">Uncharacterized protein</fullName>
    </submittedName>
</protein>
<evidence type="ECO:0000256" key="1">
    <source>
        <dbReference type="SAM" id="MobiDB-lite"/>
    </source>
</evidence>
<dbReference type="AlphaFoldDB" id="A0A562WI22"/>
<evidence type="ECO:0000313" key="3">
    <source>
        <dbReference type="Proteomes" id="UP000319728"/>
    </source>
</evidence>
<feature type="region of interest" description="Disordered" evidence="1">
    <location>
        <begin position="1"/>
        <end position="64"/>
    </location>
</feature>
<dbReference type="Proteomes" id="UP000319728">
    <property type="component" value="Unassembled WGS sequence"/>
</dbReference>
<feature type="compositionally biased region" description="Pro residues" evidence="1">
    <location>
        <begin position="20"/>
        <end position="50"/>
    </location>
</feature>
<feature type="compositionally biased region" description="Basic and acidic residues" evidence="1">
    <location>
        <begin position="52"/>
        <end position="64"/>
    </location>
</feature>
<comment type="caution">
    <text evidence="2">The sequence shown here is derived from an EMBL/GenBank/DDBJ whole genome shotgun (WGS) entry which is preliminary data.</text>
</comment>
<sequence length="107" mass="10951">MRSDDRATAPPGPVVSAPFRPGPPAGTPRPGPPTGGPRPAPPAAFRPGPPDQETHPADGDDAVRHPAVDAAVRAIANAAALAPADQIPHYEAAYQTLRETLATIDQT</sequence>
<name>A0A562WI22_9ACTN</name>
<keyword evidence="3" id="KW-1185">Reference proteome</keyword>